<keyword evidence="3" id="KW-1185">Reference proteome</keyword>
<reference evidence="2 3" key="1">
    <citation type="journal article" date="2007" name="Genome Res.">
        <title>Genome characteristics of facultatively symbiotic Frankia sp. strains reflect host range and host plant biogeography.</title>
        <authorList>
            <person name="Normand P."/>
            <person name="Lapierre P."/>
            <person name="Tisa L.S."/>
            <person name="Gogarten J.P."/>
            <person name="Alloisio N."/>
            <person name="Bagnarol E."/>
            <person name="Bassi C.A."/>
            <person name="Berry A.M."/>
            <person name="Bickhart D.M."/>
            <person name="Choisne N."/>
            <person name="Couloux A."/>
            <person name="Cournoyer B."/>
            <person name="Cruveiller S."/>
            <person name="Daubin V."/>
            <person name="Demange N."/>
            <person name="Francino M.P."/>
            <person name="Goltsman E."/>
            <person name="Huang Y."/>
            <person name="Kopp O.R."/>
            <person name="Labarre L."/>
            <person name="Lapidus A."/>
            <person name="Lavire C."/>
            <person name="Marechal J."/>
            <person name="Martinez M."/>
            <person name="Mastronunzio J.E."/>
            <person name="Mullin B.C."/>
            <person name="Niemann J."/>
            <person name="Pujic P."/>
            <person name="Rawnsley T."/>
            <person name="Rouy Z."/>
            <person name="Schenowitz C."/>
            <person name="Sellstedt A."/>
            <person name="Tavares F."/>
            <person name="Tomkins J.P."/>
            <person name="Vallenet D."/>
            <person name="Valverde C."/>
            <person name="Wall L.G."/>
            <person name="Wang Y."/>
            <person name="Medigue C."/>
            <person name="Benson D.R."/>
        </authorList>
    </citation>
    <scope>NUCLEOTIDE SEQUENCE [LARGE SCALE GENOMIC DNA]</scope>
    <source>
        <strain evidence="3">DSM 45818 / CECT 9043 / CcI3</strain>
    </source>
</reference>
<evidence type="ECO:0000313" key="2">
    <source>
        <dbReference type="EMBL" id="ABD13529.1"/>
    </source>
</evidence>
<proteinExistence type="predicted"/>
<protein>
    <submittedName>
        <fullName evidence="2">Uncharacterized protein</fullName>
    </submittedName>
</protein>
<organism evidence="2 3">
    <name type="scientific">Frankia casuarinae (strain DSM 45818 / CECT 9043 / HFP020203 / CcI3)</name>
    <dbReference type="NCBI Taxonomy" id="106370"/>
    <lineage>
        <taxon>Bacteria</taxon>
        <taxon>Bacillati</taxon>
        <taxon>Actinomycetota</taxon>
        <taxon>Actinomycetes</taxon>
        <taxon>Frankiales</taxon>
        <taxon>Frankiaceae</taxon>
        <taxon>Frankia</taxon>
    </lineage>
</organism>
<feature type="compositionally biased region" description="Polar residues" evidence="1">
    <location>
        <begin position="117"/>
        <end position="130"/>
    </location>
</feature>
<dbReference type="AlphaFoldDB" id="Q2J5B3"/>
<sequence>MRAFSRRTDLIGLVGSRRVVLRLRWVVLRRRWIGKPSDGVTLGLGGTFSAAAPRADPGRRPGSRGQRGSAAEADRPGAGAVRRTGGHLDLRPEELRPEELRPQKVRSEQGIPAMTTPFPSRQRTAPSTTRPRYPLAPARKLTVETVASRGGLHPDLVHRFVALGLLEASRDAELVVSCQAADARHGLAA</sequence>
<accession>Q2J5B3</accession>
<dbReference type="KEGG" id="fra:Francci3_4181"/>
<feature type="region of interest" description="Disordered" evidence="1">
    <location>
        <begin position="43"/>
        <end position="133"/>
    </location>
</feature>
<dbReference type="HOGENOM" id="CLU_1432626_0_0_11"/>
<gene>
    <name evidence="2" type="ordered locus">Francci3_4181</name>
</gene>
<dbReference type="EMBL" id="CP000249">
    <property type="protein sequence ID" value="ABD13529.1"/>
    <property type="molecule type" value="Genomic_DNA"/>
</dbReference>
<feature type="compositionally biased region" description="Basic and acidic residues" evidence="1">
    <location>
        <begin position="86"/>
        <end position="107"/>
    </location>
</feature>
<evidence type="ECO:0000256" key="1">
    <source>
        <dbReference type="SAM" id="MobiDB-lite"/>
    </source>
</evidence>
<evidence type="ECO:0000313" key="3">
    <source>
        <dbReference type="Proteomes" id="UP000001937"/>
    </source>
</evidence>
<name>Q2J5B3_FRACC</name>
<dbReference type="Proteomes" id="UP000001937">
    <property type="component" value="Chromosome"/>
</dbReference>